<dbReference type="EMBL" id="NEVH01011884">
    <property type="protein sequence ID" value="PNF31323.1"/>
    <property type="molecule type" value="Genomic_DNA"/>
</dbReference>
<feature type="compositionally biased region" description="Polar residues" evidence="1">
    <location>
        <begin position="194"/>
        <end position="237"/>
    </location>
</feature>
<feature type="compositionally biased region" description="Polar residues" evidence="1">
    <location>
        <begin position="83"/>
        <end position="92"/>
    </location>
</feature>
<comment type="caution">
    <text evidence="3">The sequence shown here is derived from an EMBL/GenBank/DDBJ whole genome shotgun (WGS) entry which is preliminary data.</text>
</comment>
<proteinExistence type="predicted"/>
<sequence>MPSHCLKFSLSISVYVVLCVLLGVCFFLQPVITMPPTTTGASTIVSAHQQRKAVTPAVKPAVASNHSSIQPPPRCRGRPPNVSHVSGTNTPLSSKSQSPSSRNIQKVPPQPLGSIIPANLSAPTLPYYPFHTLFSDPSLITAAVQSKLPAMLDPQVAALNFLNLHSHIGGYQAEFLRHFSTSTGEVSAPIIPNIPTSQTQKSHGTARSNNSSFVGTKGIQNLPMQQPTQPSSTSLPASISITPLLSTQASVPCSASTSTAPSTKYSSSKTNKSTPSLQQKLQASQALAKSTCSRSSVPNSSSSVPKPNSQISTSVTQLPLTVTTSSYTPPKDQAFFSSQQPKSSSNPNQYLSLLKGGEGMLTAGVSISQVTATPVNTTTTTKSASKLATFRKHSASSLQDQSSVSKDVTNISPSFKGSHSDSLKTQSRSDCSLVTKSHDVALRTATTLGSRNQNSGCKLPITSASGPSILSGQTQMIPISRSQSSAIGQDSSVYKEIQAPPKSSNHFMQRGQMNESTVNKTKSPETKDLNPSSIYKSQSGSKGSRSPGSLRNIGHEVTVTPSLSHSASATAAISMLSHLQQQNTELELVTKSKSATLDLPVAIPSSITITPKQQGSPDATFSRGQQGKQSSAGGDSFRPSKNKFKDTISITEVGRKVSSGSPGAKRMGAASAIRQDRQKEEKQDDKHGCAAGDSVEIITLE</sequence>
<reference evidence="3 4" key="1">
    <citation type="submission" date="2017-12" db="EMBL/GenBank/DDBJ databases">
        <title>Hemimetabolous genomes reveal molecular basis of termite eusociality.</title>
        <authorList>
            <person name="Harrison M.C."/>
            <person name="Jongepier E."/>
            <person name="Robertson H.M."/>
            <person name="Arning N."/>
            <person name="Bitard-Feildel T."/>
            <person name="Chao H."/>
            <person name="Childers C.P."/>
            <person name="Dinh H."/>
            <person name="Doddapaneni H."/>
            <person name="Dugan S."/>
            <person name="Gowin J."/>
            <person name="Greiner C."/>
            <person name="Han Y."/>
            <person name="Hu H."/>
            <person name="Hughes D.S.T."/>
            <person name="Huylmans A.-K."/>
            <person name="Kemena C."/>
            <person name="Kremer L.P.M."/>
            <person name="Lee S.L."/>
            <person name="Lopez-Ezquerra A."/>
            <person name="Mallet L."/>
            <person name="Monroy-Kuhn J.M."/>
            <person name="Moser A."/>
            <person name="Murali S.C."/>
            <person name="Muzny D.M."/>
            <person name="Otani S."/>
            <person name="Piulachs M.-D."/>
            <person name="Poelchau M."/>
            <person name="Qu J."/>
            <person name="Schaub F."/>
            <person name="Wada-Katsumata A."/>
            <person name="Worley K.C."/>
            <person name="Xie Q."/>
            <person name="Ylla G."/>
            <person name="Poulsen M."/>
            <person name="Gibbs R.A."/>
            <person name="Schal C."/>
            <person name="Richards S."/>
            <person name="Belles X."/>
            <person name="Korb J."/>
            <person name="Bornberg-Bauer E."/>
        </authorList>
    </citation>
    <scope>NUCLEOTIDE SEQUENCE [LARGE SCALE GENOMIC DNA]</scope>
    <source>
        <tissue evidence="3">Whole body</tissue>
    </source>
</reference>
<feature type="compositionally biased region" description="Low complexity" evidence="1">
    <location>
        <begin position="254"/>
        <end position="312"/>
    </location>
</feature>
<protein>
    <submittedName>
        <fullName evidence="3">Uncharacterized protein</fullName>
    </submittedName>
</protein>
<dbReference type="AlphaFoldDB" id="A0A2J7QRX4"/>
<feature type="region of interest" description="Disordered" evidence="1">
    <location>
        <begin position="56"/>
        <end position="109"/>
    </location>
</feature>
<feature type="compositionally biased region" description="Low complexity" evidence="1">
    <location>
        <begin position="337"/>
        <end position="349"/>
    </location>
</feature>
<keyword evidence="4" id="KW-1185">Reference proteome</keyword>
<feature type="region of interest" description="Disordered" evidence="1">
    <location>
        <begin position="331"/>
        <end position="351"/>
    </location>
</feature>
<feature type="compositionally biased region" description="Basic and acidic residues" evidence="1">
    <location>
        <begin position="674"/>
        <end position="688"/>
    </location>
</feature>
<evidence type="ECO:0000313" key="3">
    <source>
        <dbReference type="EMBL" id="PNF31323.1"/>
    </source>
</evidence>
<keyword evidence="2" id="KW-0812">Transmembrane</keyword>
<organism evidence="3 4">
    <name type="scientific">Cryptotermes secundus</name>
    <dbReference type="NCBI Taxonomy" id="105785"/>
    <lineage>
        <taxon>Eukaryota</taxon>
        <taxon>Metazoa</taxon>
        <taxon>Ecdysozoa</taxon>
        <taxon>Arthropoda</taxon>
        <taxon>Hexapoda</taxon>
        <taxon>Insecta</taxon>
        <taxon>Pterygota</taxon>
        <taxon>Neoptera</taxon>
        <taxon>Polyneoptera</taxon>
        <taxon>Dictyoptera</taxon>
        <taxon>Blattodea</taxon>
        <taxon>Blattoidea</taxon>
        <taxon>Termitoidae</taxon>
        <taxon>Kalotermitidae</taxon>
        <taxon>Cryptotermitinae</taxon>
        <taxon>Cryptotermes</taxon>
    </lineage>
</organism>
<accession>A0A2J7QRX4</accession>
<feature type="compositionally biased region" description="Polar residues" evidence="1">
    <location>
        <begin position="608"/>
        <end position="633"/>
    </location>
</feature>
<keyword evidence="2" id="KW-0472">Membrane</keyword>
<dbReference type="OrthoDB" id="77564at2759"/>
<evidence type="ECO:0000313" key="4">
    <source>
        <dbReference type="Proteomes" id="UP000235965"/>
    </source>
</evidence>
<feature type="transmembrane region" description="Helical" evidence="2">
    <location>
        <begin position="12"/>
        <end position="32"/>
    </location>
</feature>
<feature type="compositionally biased region" description="Polar residues" evidence="1">
    <location>
        <begin position="501"/>
        <end position="521"/>
    </location>
</feature>
<evidence type="ECO:0000256" key="2">
    <source>
        <dbReference type="SAM" id="Phobius"/>
    </source>
</evidence>
<feature type="region of interest" description="Disordered" evidence="1">
    <location>
        <begin position="500"/>
        <end position="553"/>
    </location>
</feature>
<evidence type="ECO:0000256" key="1">
    <source>
        <dbReference type="SAM" id="MobiDB-lite"/>
    </source>
</evidence>
<gene>
    <name evidence="3" type="ORF">B7P43_G11550</name>
</gene>
<keyword evidence="2" id="KW-1133">Transmembrane helix</keyword>
<dbReference type="Proteomes" id="UP000235965">
    <property type="component" value="Unassembled WGS sequence"/>
</dbReference>
<feature type="compositionally biased region" description="Polar residues" evidence="1">
    <location>
        <begin position="529"/>
        <end position="549"/>
    </location>
</feature>
<feature type="region of interest" description="Disordered" evidence="1">
    <location>
        <begin position="608"/>
        <end position="701"/>
    </location>
</feature>
<feature type="region of interest" description="Disordered" evidence="1">
    <location>
        <begin position="252"/>
        <end position="317"/>
    </location>
</feature>
<feature type="region of interest" description="Disordered" evidence="1">
    <location>
        <begin position="190"/>
        <end position="237"/>
    </location>
</feature>
<name>A0A2J7QRX4_9NEOP</name>